<name>A0ABZ3CBH3_9ACTN</name>
<sequence length="315" mass="33985">MRDLQRNLSLYLASHGWESPRDPGAAGRLWDHEATDLSVAVPHEVQVGSLDWRSITTRLAEVERVTVDEVIADIMLMSTDVANLRVANDLVITDTIPYGAGTATMQGAWRIFRCCATTSVKVRVQIRGNYSKDADEIAGTARMAHTKRGSFIIPLLLPVSEPVPIDEGLVDTAPPEPVERRVMRTFAEALTKVHEVVVVPEREPRPGDALSLIFAGVSAELATALHHVLSDEVVAEFGAVFQWAPMAGPQPENLGGVSIPAAAAPRVEAVERCSVRPPRKPASRFSPDLSWLPPATPSREAPSPSTPSGSHAAHT</sequence>
<reference evidence="2 3" key="1">
    <citation type="journal article" date="2023" name="Environ Microbiome">
        <title>A coral-associated actinobacterium mitigates coral bleaching under heat stress.</title>
        <authorList>
            <person name="Li J."/>
            <person name="Zou Y."/>
            <person name="Li Q."/>
            <person name="Zhang J."/>
            <person name="Bourne D.G."/>
            <person name="Lyu Y."/>
            <person name="Liu C."/>
            <person name="Zhang S."/>
        </authorList>
    </citation>
    <scope>NUCLEOTIDE SEQUENCE [LARGE SCALE GENOMIC DNA]</scope>
    <source>
        <strain evidence="2 3">SCSIO 13291</strain>
    </source>
</reference>
<feature type="region of interest" description="Disordered" evidence="1">
    <location>
        <begin position="271"/>
        <end position="315"/>
    </location>
</feature>
<keyword evidence="3" id="KW-1185">Reference proteome</keyword>
<evidence type="ECO:0000256" key="1">
    <source>
        <dbReference type="SAM" id="MobiDB-lite"/>
    </source>
</evidence>
<accession>A0ABZ3CBH3</accession>
<dbReference type="EMBL" id="CP115965">
    <property type="protein sequence ID" value="WZX00115.1"/>
    <property type="molecule type" value="Genomic_DNA"/>
</dbReference>
<gene>
    <name evidence="2" type="ORF">PCC79_08015</name>
</gene>
<evidence type="ECO:0000313" key="2">
    <source>
        <dbReference type="EMBL" id="WZX00115.1"/>
    </source>
</evidence>
<dbReference type="Proteomes" id="UP001434337">
    <property type="component" value="Chromosome"/>
</dbReference>
<organism evidence="2 3">
    <name type="scientific">Propioniciclava soli</name>
    <dbReference type="NCBI Taxonomy" id="2775081"/>
    <lineage>
        <taxon>Bacteria</taxon>
        <taxon>Bacillati</taxon>
        <taxon>Actinomycetota</taxon>
        <taxon>Actinomycetes</taxon>
        <taxon>Propionibacteriales</taxon>
        <taxon>Propionibacteriaceae</taxon>
        <taxon>Propioniciclava</taxon>
    </lineage>
</organism>
<evidence type="ECO:0000313" key="3">
    <source>
        <dbReference type="Proteomes" id="UP001434337"/>
    </source>
</evidence>
<protein>
    <submittedName>
        <fullName evidence="2">Uncharacterized protein</fullName>
    </submittedName>
</protein>
<dbReference type="RefSeq" id="WP_342373495.1">
    <property type="nucleotide sequence ID" value="NZ_CP115965.1"/>
</dbReference>
<proteinExistence type="predicted"/>